<dbReference type="GO" id="GO:0005634">
    <property type="term" value="C:nucleus"/>
    <property type="evidence" value="ECO:0007669"/>
    <property type="project" value="UniProtKB-SubCell"/>
</dbReference>
<keyword evidence="5" id="KW-0539">Nucleus</keyword>
<evidence type="ECO:0000313" key="8">
    <source>
        <dbReference type="Proteomes" id="UP000829720"/>
    </source>
</evidence>
<dbReference type="PANTHER" id="PTHR34436:SF1">
    <property type="entry name" value="CENTROMERE PROTEIN M"/>
    <property type="match status" value="1"/>
</dbReference>
<dbReference type="Pfam" id="PF11111">
    <property type="entry name" value="CENP-M"/>
    <property type="match status" value="1"/>
</dbReference>
<sequence>MSLLKPFNKLPNLNTANVLLVENEEQFQKKLADAIVLLESNVNITVRLARSLPLPVENAESRPRIDLVVFIVHLDTEQSLLSTEASLKHLDSGYFLGKVCFLVTDARCGTVPYERLASIKKTAASLSSPLLMAEDKTTEGVRTAAQRVITVLKVSAGMVPMATGLYLSTLTRCTVPTDPDWQQDLSVIHQMTLNQ</sequence>
<keyword evidence="4" id="KW-0158">Chromosome</keyword>
<dbReference type="Proteomes" id="UP000829720">
    <property type="component" value="Unassembled WGS sequence"/>
</dbReference>
<dbReference type="GO" id="GO:0000775">
    <property type="term" value="C:chromosome, centromeric region"/>
    <property type="evidence" value="ECO:0007669"/>
    <property type="project" value="UniProtKB-SubCell"/>
</dbReference>
<evidence type="ECO:0000256" key="3">
    <source>
        <dbReference type="ARBA" id="ARBA00016382"/>
    </source>
</evidence>
<dbReference type="AlphaFoldDB" id="A0A8T3CN27"/>
<organism evidence="7 8">
    <name type="scientific">Albula goreensis</name>
    <dbReference type="NCBI Taxonomy" id="1534307"/>
    <lineage>
        <taxon>Eukaryota</taxon>
        <taxon>Metazoa</taxon>
        <taxon>Chordata</taxon>
        <taxon>Craniata</taxon>
        <taxon>Vertebrata</taxon>
        <taxon>Euteleostomi</taxon>
        <taxon>Actinopterygii</taxon>
        <taxon>Neopterygii</taxon>
        <taxon>Teleostei</taxon>
        <taxon>Albuliformes</taxon>
        <taxon>Albulidae</taxon>
        <taxon>Albula</taxon>
    </lineage>
</organism>
<evidence type="ECO:0000256" key="2">
    <source>
        <dbReference type="ARBA" id="ARBA00004584"/>
    </source>
</evidence>
<evidence type="ECO:0000256" key="6">
    <source>
        <dbReference type="ARBA" id="ARBA00023328"/>
    </source>
</evidence>
<accession>A0A8T3CN27</accession>
<evidence type="ECO:0000256" key="4">
    <source>
        <dbReference type="ARBA" id="ARBA00022454"/>
    </source>
</evidence>
<comment type="caution">
    <text evidence="7">The sequence shown here is derived from an EMBL/GenBank/DDBJ whole genome shotgun (WGS) entry which is preliminary data.</text>
</comment>
<keyword evidence="8" id="KW-1185">Reference proteome</keyword>
<name>A0A8T3CN27_9TELE</name>
<dbReference type="Gene3D" id="3.40.50.300">
    <property type="entry name" value="P-loop containing nucleotide triphosphate hydrolases"/>
    <property type="match status" value="1"/>
</dbReference>
<dbReference type="OrthoDB" id="2386686at2759"/>
<dbReference type="PANTHER" id="PTHR34436">
    <property type="entry name" value="CENTROMERE PROTEIN M"/>
    <property type="match status" value="1"/>
</dbReference>
<reference evidence="7" key="1">
    <citation type="submission" date="2021-01" db="EMBL/GenBank/DDBJ databases">
        <authorList>
            <person name="Zahm M."/>
            <person name="Roques C."/>
            <person name="Cabau C."/>
            <person name="Klopp C."/>
            <person name="Donnadieu C."/>
            <person name="Jouanno E."/>
            <person name="Lampietro C."/>
            <person name="Louis A."/>
            <person name="Herpin A."/>
            <person name="Echchiki A."/>
            <person name="Berthelot C."/>
            <person name="Parey E."/>
            <person name="Roest-Crollius H."/>
            <person name="Braasch I."/>
            <person name="Postlethwait J."/>
            <person name="Bobe J."/>
            <person name="Montfort J."/>
            <person name="Bouchez O."/>
            <person name="Begum T."/>
            <person name="Mejri S."/>
            <person name="Adams A."/>
            <person name="Chen W.-J."/>
            <person name="Guiguen Y."/>
        </authorList>
    </citation>
    <scope>NUCLEOTIDE SEQUENCE</scope>
    <source>
        <tissue evidence="7">Blood</tissue>
    </source>
</reference>
<protein>
    <recommendedName>
        <fullName evidence="3">Centromere protein M</fullName>
    </recommendedName>
</protein>
<keyword evidence="6" id="KW-0137">Centromere</keyword>
<gene>
    <name evidence="7" type="ORF">AGOR_G00227890</name>
</gene>
<evidence type="ECO:0000256" key="1">
    <source>
        <dbReference type="ARBA" id="ARBA00004123"/>
    </source>
</evidence>
<dbReference type="InterPro" id="IPR020987">
    <property type="entry name" value="Centromere_Cenp-M"/>
</dbReference>
<proteinExistence type="predicted"/>
<evidence type="ECO:0000256" key="5">
    <source>
        <dbReference type="ARBA" id="ARBA00023242"/>
    </source>
</evidence>
<dbReference type="InterPro" id="IPR027417">
    <property type="entry name" value="P-loop_NTPase"/>
</dbReference>
<dbReference type="EMBL" id="JAERUA010000022">
    <property type="protein sequence ID" value="KAI1884584.1"/>
    <property type="molecule type" value="Genomic_DNA"/>
</dbReference>
<comment type="subcellular location">
    <subcellularLocation>
        <location evidence="2">Chromosome</location>
        <location evidence="2">Centromere</location>
    </subcellularLocation>
    <subcellularLocation>
        <location evidence="1">Nucleus</location>
    </subcellularLocation>
</comment>
<evidence type="ECO:0000313" key="7">
    <source>
        <dbReference type="EMBL" id="KAI1884584.1"/>
    </source>
</evidence>